<feature type="coiled-coil region" evidence="1">
    <location>
        <begin position="1166"/>
        <end position="1253"/>
    </location>
</feature>
<reference evidence="3" key="2">
    <citation type="submission" date="2025-08" db="UniProtKB">
        <authorList>
            <consortium name="Ensembl"/>
        </authorList>
    </citation>
    <scope>IDENTIFICATION</scope>
</reference>
<feature type="coiled-coil region" evidence="1">
    <location>
        <begin position="1281"/>
        <end position="1378"/>
    </location>
</feature>
<feature type="compositionally biased region" description="Basic and acidic residues" evidence="2">
    <location>
        <begin position="1739"/>
        <end position="1758"/>
    </location>
</feature>
<dbReference type="Ensembl" id="ENSBGRT00000008002.1">
    <property type="protein sequence ID" value="ENSBGRP00000006972.1"/>
    <property type="gene ID" value="ENSBGRG00000003446.1"/>
</dbReference>
<reference evidence="3" key="1">
    <citation type="submission" date="2019-05" db="EMBL/GenBank/DDBJ databases">
        <authorList>
            <person name="Zhang S."/>
            <person name="Liu J."/>
        </authorList>
    </citation>
    <scope>NUCLEOTIDE SEQUENCE [LARGE SCALE GENOMIC DNA]</scope>
</reference>
<feature type="region of interest" description="Disordered" evidence="2">
    <location>
        <begin position="1642"/>
        <end position="1704"/>
    </location>
</feature>
<gene>
    <name evidence="3" type="primary">GOLGB1</name>
</gene>
<feature type="coiled-coil region" evidence="1">
    <location>
        <begin position="935"/>
        <end position="1057"/>
    </location>
</feature>
<dbReference type="PANTHER" id="PTHR18887">
    <property type="entry name" value="GOLGI-ASSOCIATED PROTEIN GCP360-RELATED"/>
    <property type="match status" value="1"/>
</dbReference>
<dbReference type="GO" id="GO:0016020">
    <property type="term" value="C:membrane"/>
    <property type="evidence" value="ECO:0007669"/>
    <property type="project" value="TreeGrafter"/>
</dbReference>
<name>A0A8B9WHV1_BOSMU</name>
<keyword evidence="1" id="KW-0175">Coiled coil</keyword>
<organism evidence="3 4">
    <name type="scientific">Bos mutus grunniens</name>
    <name type="common">Wild yak</name>
    <name type="synonym">Bos grunniens</name>
    <dbReference type="NCBI Taxonomy" id="30521"/>
    <lineage>
        <taxon>Eukaryota</taxon>
        <taxon>Metazoa</taxon>
        <taxon>Chordata</taxon>
        <taxon>Craniata</taxon>
        <taxon>Vertebrata</taxon>
        <taxon>Euteleostomi</taxon>
        <taxon>Mammalia</taxon>
        <taxon>Eutheria</taxon>
        <taxon>Laurasiatheria</taxon>
        <taxon>Artiodactyla</taxon>
        <taxon>Ruminantia</taxon>
        <taxon>Pecora</taxon>
        <taxon>Bovidae</taxon>
        <taxon>Bovinae</taxon>
        <taxon>Bos</taxon>
    </lineage>
</organism>
<sequence length="3109" mass="359672">MLSRLSGLANVVLHELSGDDTDENMRASLEPELPQESDMEFNDRTQEDVLERLAYVEQLVVELKEIIRQKDAELQQKDEVLQEERKAADNKIKKLKLHAKAKLTSLNKHIEEMKAQGGTVLSTEPQSEEQLSKHDKSSTEEEIEVEKIKHKLQEKEELITSLQAQLTQAQANQATQSSTEMEEFLMMKKQLQEKEELISTLQTQLSQTQAEQAAQLSSMQQVVREKDARFETQVRLHEDELLQLVTQADVETEMQQKLRVLQRKLEEHEEALLGRTQVVDLLQQELTAAEQRNQILCQQLQQMEAELSTLRNTIETERQESKVLMEKMELEVAERKLSFHNLQEEMHHLLEQLEQAGQAQAELQSRHSALEQKHNAEMEEKTSHILSLRKSEQELQSACDALKDQNSKLLQDKNEQAAHSAQVIQQLEDQLQQKSEEINQFLNKPTLLKHEIASQTCSPDVSHEGTQAVTEESIAFLQKRVVELENEKGALLLNSVELEELKAENEKLSSQITLLESQKRTGEVDREVHEVSMVDITRLNKSSFSAEESGQDALENTFTQKHKELSVLLLEMKEAQEEIAFLKLQLQGKRAEGDPEFLDQKEMKQIESEGIPPVKMTVLLEDTGQHFPPTPDKESSRTTTEKGEQMSPEHQHRPSEEISLTYTGVELKSAEQDNDDKPSSAAPGICQCHQDELERLKGQVLELEVNLHKAEEIYEKNLDEKAKEISMLTQLIEEFKKNAENTNNAFTALSEERDQLLAQVKELCVVTDLRAQVQQLEVSLAEAERQRRLDYESQTAHHDLLTEQIHSLTIEAKSKDVKIEVLQNELDGVQVQFSEQSTLIKSLQSQLQKKESEVLEGAEREREVSNKVEELSQALSQKELEIAKMDQLLLEKKKDVEILQQTIEEKDQQVTELSFSMTEKMVQLNEEKFSLGVEIKTLKEQLNLLSRAEETKKEQMEEDKEIVSSIKQNYDELSPAGLISKEELQRELDLVKKESEQRKRKLQAALINRKELLQKVSRLEEELAKVKDEPSKEILLHESERREVEEDKESKEDLEKRVTSKCQEIEMSLKQIISEKEMELEHIRKDLEEKAAIEEQLQAVVKQMNQNLQEKTNQIDLLQAEVVENQAIIQKLTTGNKDAGDGDSAAPVKEAVAISPLGAGSGEHWKPELEEKIVDLEKEKEQLQKKLQEVLTSRKVILKKAQEKERHLREELKQQKDDYNRLQEQFDEQSKENENIGDQLKQLQIQVQESMDRKLPGSGQQEPGAPTQGLEEPLFKTLKENKGLQEELSLARDTIEHLTKSLADVENQVSAQNREKDVFLGKLALLQEERDKLIAEVDRSLMENQSLSGSCESLKLALEGLTEDKENLMKEIESLKCSKIAESTEWQEKHQELQKEYEIRYLSGLLSEKETALTKVQTEITEQEDLVKALRTQLEMQAKEHDEKIKQFQVELCELKQKPEETGEESKAKQQIQRKLQAALISRKEALKENKGLQEELSLARDTIEHLTKSLADVENQVSAQNREKDVFLGKLALLQEERDKLIAEVDRSLMENQSLSGSCESLKLALEGLTEDKENLMKEIESLKCSKIAESTEWQEKHQELQKEYEILLQSYENVSNEAERIQHVVETVRQEKQELYGKLRSTEANKKETEKQLQEAEQEMEEMKEKMRKFAKSKQQKILELEEENERLRAEVHPAGDTSKDSMEALLSSNSNMKEELERVKTEYKTLSEEFKALKAEKDSLSEEVQHLKHQIEDNVSKQASLEPTEKHDNQMAVTEEATPSAPGEADEQDSPGMNTRPENLESTLSENNAKPDICENVSLHDEINNYLQQIDQLKERITELEEGRQKDKDFSQNLENERDALLSQIAAKDGELKMLQEEVTKINLLNQQTQEELARVTKLKETAEEEKDDLEERLMNQLAELNGSIGNYYQDVTDAQIKNELLESEMQNLKKCVSELEEEKQQLVKEKTKVESEIRKEYMEKIQGAQKGPGNKSHAKELQELLKEKQQEVKQLQTDCIRYQEKISALERTVKALEFVQTESQKDLEITKENLAQANEHRKKAELELASFKVLLDDTQSEAARVLADNLKLKKELQSNKESIKSQMKQKDEDLERRLEQVEEKHLKEKKNMQEKLDALRREKVHLEETFGEVQVTLNKKDKEVKQLQENLDSTVAQLAAFTKSMSSLQDDRDRVIDEAKKWERKFSDAIQTKEEEIRLKEENCSVLKDQLRQMSIHMEELKIHISRLEHDKQMWESKAQTEVQIQQKVCDTLQGENKELLSQLEETQNLYRSSQDDLAKLESELKILRDQSTDLNNSLEKFKENKENLEGIIKQKEADIQNCKFSYEQLETDLQASRQLTSRLHEEINMKEQKIISLLSAKEQAVQVAVAELHRQHDKEIKELENLLSQEEEENTVLEEENKKVVDRTNQLMEALKNIKKENMQQKAQLNSFVKSMSSLQDDRDRIVSDYQQLEERHLSVILEKDQLIQDAATENNKLKEEIRCLRSHMDDLNSENAKLNAELIQYREDLNQVLSKKDCQQKQLLEAQLQQVKEVKGEYAKLEAKLKESEEAREELQRSSLALQEEKQDLAKETESLKVSLSQLKKQLTALQEEGTLGIFQAQLKAKEEEVQKLSTVFSSSQKRVMELEEELVNVQKEAAKKVGEIEDKLKKELKHLHHDAGIMRNETETAEERVAELARDLVEMEQKLLMVTKENKDLTAQIQSFGRSMSSLQNSRDQAHEELEELKRKYEASLKELAQLREQGLISRERDVLVSKAAFPVISTEDNSLPHLEKLNQQLLSKDEQLLHLSSQLEDSYNQVQSFSKAMASLQNERDRLLSELEKLRKSEDGRQRSPAPPATSPAEVQSLKKAMSSLQNDRDRLLKELKNLQQQYLQINQEITELRPLKAQLQEYQDKTKTFQIMQEELKQENLSWQHELHQLRIEKNSWEMQERRMKEQYFMAIADKDQQLSHLQNLVRELRSSSSQTETHKVQYQRQASPETSVSFNGSQNLVYETEHLRTQLNDSLKEIHQKELRIQQLNSKFSQLLEEKNTLSIQLCDTSQSLRENQQHYSDLFNHCAVLEKQVQELQAVSEKVRGWGNEVVEEK</sequence>
<proteinExistence type="predicted"/>
<feature type="region of interest" description="Disordered" evidence="2">
    <location>
        <begin position="623"/>
        <end position="656"/>
    </location>
</feature>
<evidence type="ECO:0000313" key="3">
    <source>
        <dbReference type="Ensembl" id="ENSBGRP00000006972.1"/>
    </source>
</evidence>
<dbReference type="GO" id="GO:0005793">
    <property type="term" value="C:endoplasmic reticulum-Golgi intermediate compartment"/>
    <property type="evidence" value="ECO:0007669"/>
    <property type="project" value="TreeGrafter"/>
</dbReference>
<evidence type="ECO:0000313" key="4">
    <source>
        <dbReference type="Proteomes" id="UP000694520"/>
    </source>
</evidence>
<feature type="coiled-coil region" evidence="1">
    <location>
        <begin position="1819"/>
        <end position="2615"/>
    </location>
</feature>
<feature type="compositionally biased region" description="Basic and acidic residues" evidence="2">
    <location>
        <begin position="1688"/>
        <end position="1704"/>
    </location>
</feature>
<feature type="coiled-coil region" evidence="1">
    <location>
        <begin position="840"/>
        <end position="909"/>
    </location>
</feature>
<dbReference type="PANTHER" id="PTHR18887:SF2">
    <property type="entry name" value="GOLGIN SUBFAMILY B MEMBER 1"/>
    <property type="match status" value="1"/>
</dbReference>
<dbReference type="GO" id="GO:0005801">
    <property type="term" value="C:cis-Golgi network"/>
    <property type="evidence" value="ECO:0007669"/>
    <property type="project" value="TreeGrafter"/>
</dbReference>
<feature type="compositionally biased region" description="Basic and acidic residues" evidence="2">
    <location>
        <begin position="130"/>
        <end position="141"/>
    </location>
</feature>
<feature type="compositionally biased region" description="Polar residues" evidence="2">
    <location>
        <begin position="1794"/>
        <end position="1811"/>
    </location>
</feature>
<dbReference type="InterPro" id="IPR026202">
    <property type="entry name" value="GOLGB1"/>
</dbReference>
<feature type="compositionally biased region" description="Polar residues" evidence="2">
    <location>
        <begin position="119"/>
        <end position="129"/>
    </location>
</feature>
<feature type="coiled-coil region" evidence="1">
    <location>
        <begin position="565"/>
        <end position="592"/>
    </location>
</feature>
<feature type="coiled-coil region" evidence="1">
    <location>
        <begin position="3025"/>
        <end position="3059"/>
    </location>
</feature>
<feature type="compositionally biased region" description="Basic residues" evidence="2">
    <location>
        <begin position="1668"/>
        <end position="1677"/>
    </location>
</feature>
<feature type="coiled-coil region" evidence="1">
    <location>
        <begin position="251"/>
        <end position="518"/>
    </location>
</feature>
<feature type="region of interest" description="Disordered" evidence="2">
    <location>
        <begin position="1739"/>
        <end position="1814"/>
    </location>
</feature>
<feature type="region of interest" description="Disordered" evidence="2">
    <location>
        <begin position="2846"/>
        <end position="2868"/>
    </location>
</feature>
<feature type="region of interest" description="Disordered" evidence="2">
    <location>
        <begin position="117"/>
        <end position="141"/>
    </location>
</feature>
<protein>
    <submittedName>
        <fullName evidence="3">Golgin B1</fullName>
    </submittedName>
</protein>
<feature type="coiled-coil region" evidence="1">
    <location>
        <begin position="2639"/>
        <end position="2765"/>
    </location>
</feature>
<evidence type="ECO:0000256" key="1">
    <source>
        <dbReference type="SAM" id="Coils"/>
    </source>
</evidence>
<feature type="coiled-coil region" evidence="1">
    <location>
        <begin position="1083"/>
        <end position="1121"/>
    </location>
</feature>
<dbReference type="Proteomes" id="UP000694520">
    <property type="component" value="Chromosome 1"/>
</dbReference>
<accession>A0A8B9WHV1</accession>
<feature type="compositionally biased region" description="Basic and acidic residues" evidence="2">
    <location>
        <begin position="1642"/>
        <end position="1656"/>
    </location>
</feature>
<keyword evidence="4" id="KW-1185">Reference proteome</keyword>
<feature type="compositionally biased region" description="Basic and acidic residues" evidence="2">
    <location>
        <begin position="631"/>
        <end position="656"/>
    </location>
</feature>
<feature type="coiled-coil region" evidence="1">
    <location>
        <begin position="686"/>
        <end position="786"/>
    </location>
</feature>
<reference evidence="3" key="3">
    <citation type="submission" date="2025-09" db="UniProtKB">
        <authorList>
            <consortium name="Ensembl"/>
        </authorList>
    </citation>
    <scope>IDENTIFICATION</scope>
</reference>
<dbReference type="GeneTree" id="ENSGT00730000111007"/>
<evidence type="ECO:0000256" key="2">
    <source>
        <dbReference type="SAM" id="MobiDB-lite"/>
    </source>
</evidence>
<feature type="region of interest" description="Disordered" evidence="2">
    <location>
        <begin position="19"/>
        <end position="41"/>
    </location>
</feature>